<reference evidence="1 2" key="1">
    <citation type="submission" date="2018-06" db="EMBL/GenBank/DDBJ databases">
        <title>Comparative genomics reveals the genomic features of Rhizophagus irregularis, R. cerebriforme, R. diaphanum and Gigaspora rosea, and their symbiotic lifestyle signature.</title>
        <authorList>
            <person name="Morin E."/>
            <person name="San Clemente H."/>
            <person name="Chen E.C.H."/>
            <person name="De La Providencia I."/>
            <person name="Hainaut M."/>
            <person name="Kuo A."/>
            <person name="Kohler A."/>
            <person name="Murat C."/>
            <person name="Tang N."/>
            <person name="Roy S."/>
            <person name="Loubradou J."/>
            <person name="Henrissat B."/>
            <person name="Grigoriev I.V."/>
            <person name="Corradi N."/>
            <person name="Roux C."/>
            <person name="Martin F.M."/>
        </authorList>
    </citation>
    <scope>NUCLEOTIDE SEQUENCE [LARGE SCALE GENOMIC DNA]</scope>
    <source>
        <strain evidence="1 2">DAOM 194757</strain>
    </source>
</reference>
<sequence>MPDFIVRKTMKLRNIVEDPYLFFEKELLENINLLEDHQLNELILDLERGTKKALELHQKWLDCWLHLLLSICHLGVKYGHEFARSFAFIILKMPWSSVPTLRELCYVKFLETDVEYGEFNDFGKPSVLKSVSQNIRICQISDLVYCCSPTTS</sequence>
<protein>
    <submittedName>
        <fullName evidence="1">Uncharacterized protein</fullName>
    </submittedName>
</protein>
<evidence type="ECO:0000313" key="1">
    <source>
        <dbReference type="EMBL" id="RIB24922.1"/>
    </source>
</evidence>
<evidence type="ECO:0000313" key="2">
    <source>
        <dbReference type="Proteomes" id="UP000266673"/>
    </source>
</evidence>
<dbReference type="EMBL" id="QKWP01000195">
    <property type="protein sequence ID" value="RIB24922.1"/>
    <property type="molecule type" value="Genomic_DNA"/>
</dbReference>
<accession>A0A397VT39</accession>
<proteinExistence type="predicted"/>
<organism evidence="1 2">
    <name type="scientific">Gigaspora rosea</name>
    <dbReference type="NCBI Taxonomy" id="44941"/>
    <lineage>
        <taxon>Eukaryota</taxon>
        <taxon>Fungi</taxon>
        <taxon>Fungi incertae sedis</taxon>
        <taxon>Mucoromycota</taxon>
        <taxon>Glomeromycotina</taxon>
        <taxon>Glomeromycetes</taxon>
        <taxon>Diversisporales</taxon>
        <taxon>Gigasporaceae</taxon>
        <taxon>Gigaspora</taxon>
    </lineage>
</organism>
<gene>
    <name evidence="1" type="ORF">C2G38_2139018</name>
</gene>
<name>A0A397VT39_9GLOM</name>
<dbReference type="OrthoDB" id="2438105at2759"/>
<dbReference type="AlphaFoldDB" id="A0A397VT39"/>
<comment type="caution">
    <text evidence="1">The sequence shown here is derived from an EMBL/GenBank/DDBJ whole genome shotgun (WGS) entry which is preliminary data.</text>
</comment>
<keyword evidence="2" id="KW-1185">Reference proteome</keyword>
<dbReference type="Proteomes" id="UP000266673">
    <property type="component" value="Unassembled WGS sequence"/>
</dbReference>